<sequence>MLRPIISALTVSLAASAAAADCASWTSGDLQISAPWSRATIAPDRPAVLYLTLTNTGTADDAVVGLETPVSRMPMLHETRVENGIASMPHLSRVPLPAGATVALAPGGLHGMLASLTQGLTQGESYPLTLTFETAPPVTVDVQILALGARGPQC</sequence>
<accession>F9Y538</accession>
<protein>
    <submittedName>
        <fullName evidence="2">Signal peptide protein</fullName>
    </submittedName>
</protein>
<keyword evidence="1" id="KW-0732">Signal</keyword>
<organism evidence="2 3">
    <name type="scientific">Ketogulonicigenium vulgare (strain WSH-001)</name>
    <dbReference type="NCBI Taxonomy" id="759362"/>
    <lineage>
        <taxon>Bacteria</taxon>
        <taxon>Pseudomonadati</taxon>
        <taxon>Pseudomonadota</taxon>
        <taxon>Alphaproteobacteria</taxon>
        <taxon>Rhodobacterales</taxon>
        <taxon>Roseobacteraceae</taxon>
        <taxon>Ketogulonicigenium</taxon>
    </lineage>
</organism>
<gene>
    <name evidence="2" type="ordered locus">KVU_0831</name>
</gene>
<dbReference type="SUPFAM" id="SSF110087">
    <property type="entry name" value="DR1885-like metal-binding protein"/>
    <property type="match status" value="1"/>
</dbReference>
<keyword evidence="3" id="KW-1185">Reference proteome</keyword>
<dbReference type="InterPro" id="IPR036182">
    <property type="entry name" value="PCuAC_sf"/>
</dbReference>
<dbReference type="InterPro" id="IPR058248">
    <property type="entry name" value="Lxx211020-like"/>
</dbReference>
<dbReference type="PANTHER" id="PTHR36302">
    <property type="entry name" value="BLR7088 PROTEIN"/>
    <property type="match status" value="1"/>
</dbReference>
<name>F9Y538_KETVW</name>
<dbReference type="OrthoDB" id="9796962at2"/>
<reference evidence="2 3" key="1">
    <citation type="journal article" date="2011" name="J. Bacteriol.">
        <title>Complete genome sequence of the industrial strain Ketogulonicigenium vulgare WSH-001.</title>
        <authorList>
            <person name="Liu L."/>
            <person name="Li Y."/>
            <person name="Zhang J."/>
            <person name="Zhou Z."/>
            <person name="Liu J."/>
            <person name="Li X."/>
            <person name="Zhou J."/>
            <person name="Du G."/>
            <person name="Wang L."/>
            <person name="Chen J."/>
        </authorList>
    </citation>
    <scope>NUCLEOTIDE SEQUENCE [LARGE SCALE GENOMIC DNA]</scope>
    <source>
        <strain evidence="2 3">WSH-001</strain>
    </source>
</reference>
<dbReference type="eggNOG" id="COG2847">
    <property type="taxonomic scope" value="Bacteria"/>
</dbReference>
<proteinExistence type="predicted"/>
<dbReference type="Pfam" id="PF04314">
    <property type="entry name" value="PCuAC"/>
    <property type="match status" value="1"/>
</dbReference>
<dbReference type="Proteomes" id="UP000000692">
    <property type="component" value="Chromosome"/>
</dbReference>
<dbReference type="InterPro" id="IPR007410">
    <property type="entry name" value="LpqE-like"/>
</dbReference>
<dbReference type="KEGG" id="kvl:KVU_0831"/>
<dbReference type="RefSeq" id="WP_013384123.1">
    <property type="nucleotide sequence ID" value="NC_017384.1"/>
</dbReference>
<dbReference type="EMBL" id="CP002018">
    <property type="protein sequence ID" value="AEM40670.1"/>
    <property type="molecule type" value="Genomic_DNA"/>
</dbReference>
<evidence type="ECO:0000256" key="1">
    <source>
        <dbReference type="SAM" id="SignalP"/>
    </source>
</evidence>
<dbReference type="AlphaFoldDB" id="F9Y538"/>
<feature type="chain" id="PRO_5003391309" evidence="1">
    <location>
        <begin position="20"/>
        <end position="154"/>
    </location>
</feature>
<dbReference type="HOGENOM" id="CLU_100939_2_2_5"/>
<dbReference type="PANTHER" id="PTHR36302:SF1">
    <property type="entry name" value="COPPER CHAPERONE PCU(A)C"/>
    <property type="match status" value="1"/>
</dbReference>
<dbReference type="Gene3D" id="2.60.40.1890">
    <property type="entry name" value="PCu(A)C copper chaperone"/>
    <property type="match status" value="1"/>
</dbReference>
<evidence type="ECO:0000313" key="2">
    <source>
        <dbReference type="EMBL" id="AEM40670.1"/>
    </source>
</evidence>
<feature type="signal peptide" evidence="1">
    <location>
        <begin position="1"/>
        <end position="19"/>
    </location>
</feature>
<evidence type="ECO:0000313" key="3">
    <source>
        <dbReference type="Proteomes" id="UP000000692"/>
    </source>
</evidence>